<evidence type="ECO:0000313" key="2">
    <source>
        <dbReference type="EMBL" id="KAK2995643.1"/>
    </source>
</evidence>
<name>A0AA88RT49_9ASTE</name>
<keyword evidence="3" id="KW-1185">Reference proteome</keyword>
<evidence type="ECO:0000313" key="3">
    <source>
        <dbReference type="Proteomes" id="UP001187471"/>
    </source>
</evidence>
<feature type="compositionally biased region" description="Polar residues" evidence="1">
    <location>
        <begin position="7"/>
        <end position="16"/>
    </location>
</feature>
<feature type="region of interest" description="Disordered" evidence="1">
    <location>
        <begin position="1"/>
        <end position="24"/>
    </location>
</feature>
<reference evidence="2" key="1">
    <citation type="submission" date="2022-12" db="EMBL/GenBank/DDBJ databases">
        <title>Draft genome assemblies for two species of Escallonia (Escalloniales).</title>
        <authorList>
            <person name="Chanderbali A."/>
            <person name="Dervinis C."/>
            <person name="Anghel I."/>
            <person name="Soltis D."/>
            <person name="Soltis P."/>
            <person name="Zapata F."/>
        </authorList>
    </citation>
    <scope>NUCLEOTIDE SEQUENCE</scope>
    <source>
        <strain evidence="2">UCBG92.1500</strain>
        <tissue evidence="2">Leaf</tissue>
    </source>
</reference>
<dbReference type="EMBL" id="JAVXUO010000080">
    <property type="protein sequence ID" value="KAK2995643.1"/>
    <property type="molecule type" value="Genomic_DNA"/>
</dbReference>
<organism evidence="2 3">
    <name type="scientific">Escallonia rubra</name>
    <dbReference type="NCBI Taxonomy" id="112253"/>
    <lineage>
        <taxon>Eukaryota</taxon>
        <taxon>Viridiplantae</taxon>
        <taxon>Streptophyta</taxon>
        <taxon>Embryophyta</taxon>
        <taxon>Tracheophyta</taxon>
        <taxon>Spermatophyta</taxon>
        <taxon>Magnoliopsida</taxon>
        <taxon>eudicotyledons</taxon>
        <taxon>Gunneridae</taxon>
        <taxon>Pentapetalae</taxon>
        <taxon>asterids</taxon>
        <taxon>campanulids</taxon>
        <taxon>Escalloniales</taxon>
        <taxon>Escalloniaceae</taxon>
        <taxon>Escallonia</taxon>
    </lineage>
</organism>
<dbReference type="AlphaFoldDB" id="A0AA88RT49"/>
<sequence length="227" mass="24695">MSRDQLKAQQCPTRSHQGTHRSGCRMHGNAIPAMKLQVVLLFSKLLSLSGNKVSGICPSIVGNRVSQMVVEVLNRTLSGDDGLDEESEHRKHGQSSILELLNLQFRKCLGIISQPKWVKGPPGVKFIESFTEWPSTDAVTFDQAHEDDLGSPDGKDALGVHEVGVAEIVQAAFRKDLGSSLEPNCLAELDTILRKELGEDTAQCTEHGPPAVDHLELTVLGKGLWVS</sequence>
<accession>A0AA88RT49</accession>
<comment type="caution">
    <text evidence="2">The sequence shown here is derived from an EMBL/GenBank/DDBJ whole genome shotgun (WGS) entry which is preliminary data.</text>
</comment>
<evidence type="ECO:0000256" key="1">
    <source>
        <dbReference type="SAM" id="MobiDB-lite"/>
    </source>
</evidence>
<proteinExistence type="predicted"/>
<protein>
    <submittedName>
        <fullName evidence="2">Uncharacterized protein</fullName>
    </submittedName>
</protein>
<gene>
    <name evidence="2" type="ORF">RJ640_013600</name>
</gene>
<dbReference type="Proteomes" id="UP001187471">
    <property type="component" value="Unassembled WGS sequence"/>
</dbReference>